<dbReference type="AlphaFoldDB" id="A0A2G8R9Y5"/>
<dbReference type="PANTHER" id="PTHR18964:SF149">
    <property type="entry name" value="BIFUNCTIONAL UDP-N-ACETYLGLUCOSAMINE 2-EPIMERASE_N-ACETYLMANNOSAMINE KINASE"/>
    <property type="match status" value="1"/>
</dbReference>
<organism evidence="3 4">
    <name type="scientific">Puniceibacterium antarcticum</name>
    <dbReference type="NCBI Taxonomy" id="1206336"/>
    <lineage>
        <taxon>Bacteria</taxon>
        <taxon>Pseudomonadati</taxon>
        <taxon>Pseudomonadota</taxon>
        <taxon>Alphaproteobacteria</taxon>
        <taxon>Rhodobacterales</taxon>
        <taxon>Paracoccaceae</taxon>
        <taxon>Puniceibacterium</taxon>
    </lineage>
</organism>
<dbReference type="Pfam" id="PF00480">
    <property type="entry name" value="ROK"/>
    <property type="match status" value="1"/>
</dbReference>
<proteinExistence type="inferred from homology"/>
<dbReference type="Pfam" id="PF13412">
    <property type="entry name" value="HTH_24"/>
    <property type="match status" value="1"/>
</dbReference>
<dbReference type="Gene3D" id="1.10.10.10">
    <property type="entry name" value="Winged helix-like DNA-binding domain superfamily/Winged helix DNA-binding domain"/>
    <property type="match status" value="1"/>
</dbReference>
<dbReference type="EMBL" id="AWWI01000126">
    <property type="protein sequence ID" value="PIL18303.1"/>
    <property type="molecule type" value="Genomic_DNA"/>
</dbReference>
<dbReference type="Gene3D" id="3.30.420.40">
    <property type="match status" value="2"/>
</dbReference>
<keyword evidence="4" id="KW-1185">Reference proteome</keyword>
<dbReference type="Proteomes" id="UP000231259">
    <property type="component" value="Unassembled WGS sequence"/>
</dbReference>
<feature type="domain" description="HTH crp-type" evidence="2">
    <location>
        <begin position="37"/>
        <end position="82"/>
    </location>
</feature>
<dbReference type="InterPro" id="IPR043129">
    <property type="entry name" value="ATPase_NBD"/>
</dbReference>
<comment type="similarity">
    <text evidence="1">Belongs to the ROK (NagC/XylR) family.</text>
</comment>
<evidence type="ECO:0000313" key="4">
    <source>
        <dbReference type="Proteomes" id="UP000231259"/>
    </source>
</evidence>
<dbReference type="SUPFAM" id="SSF53067">
    <property type="entry name" value="Actin-like ATPase domain"/>
    <property type="match status" value="1"/>
</dbReference>
<accession>A0A2G8R9Y5</accession>
<evidence type="ECO:0000256" key="1">
    <source>
        <dbReference type="ARBA" id="ARBA00006479"/>
    </source>
</evidence>
<name>A0A2G8R9Y5_9RHOB</name>
<evidence type="ECO:0000313" key="3">
    <source>
        <dbReference type="EMBL" id="PIL18303.1"/>
    </source>
</evidence>
<dbReference type="CDD" id="cd00092">
    <property type="entry name" value="HTH_CRP"/>
    <property type="match status" value="1"/>
</dbReference>
<dbReference type="GO" id="GO:0003677">
    <property type="term" value="F:DNA binding"/>
    <property type="evidence" value="ECO:0007669"/>
    <property type="project" value="InterPro"/>
</dbReference>
<protein>
    <recommendedName>
        <fullName evidence="2">HTH crp-type domain-containing protein</fullName>
    </recommendedName>
</protein>
<dbReference type="InterPro" id="IPR012318">
    <property type="entry name" value="HTH_CRP"/>
</dbReference>
<dbReference type="InterPro" id="IPR036390">
    <property type="entry name" value="WH_DNA-bd_sf"/>
</dbReference>
<dbReference type="InterPro" id="IPR036388">
    <property type="entry name" value="WH-like_DNA-bd_sf"/>
</dbReference>
<dbReference type="GO" id="GO:0006355">
    <property type="term" value="P:regulation of DNA-templated transcription"/>
    <property type="evidence" value="ECO:0007669"/>
    <property type="project" value="InterPro"/>
</dbReference>
<sequence>MTELQIPVPDRLKAEDYVMRGSNQSGMRAHNERLVLSLIRQRGPMAKADIARATGLSAQTVSVIMRALEEDGLLAKGDPVRGKVGQPLVPMHLNPEGAYFLGIKIGRRNEELVLIDFLGRVHGRVQRTHAYPRPEDTVRFAVDAIHKLTDPLEPEQKARIAGLGIAMPFEMWNWARLIGIEPAKMASWKNYDIKAELAAQVPYPVYMQNDASSACGAELVFGAQDAPRDFLYFYVGYFIGGGLVLNGTLYNGRSGNAGALGSMPVPGGQEPLQLIDVASLSGIEKRMEAAGLPTTGLWGDPELWSVEQDILDPWIKGAADGIAHAIAAAASIIDFELVMIDGWIPGAVRENLVKEVRRALIRINMAGITPPDVRPGTVGPSARSLGAACLPLSERFLVDGQAFLKQS</sequence>
<dbReference type="CDD" id="cd23763">
    <property type="entry name" value="ASKHA_ATPase_ROK"/>
    <property type="match status" value="1"/>
</dbReference>
<dbReference type="PANTHER" id="PTHR18964">
    <property type="entry name" value="ROK (REPRESSOR, ORF, KINASE) FAMILY"/>
    <property type="match status" value="1"/>
</dbReference>
<dbReference type="SMART" id="SM00419">
    <property type="entry name" value="HTH_CRP"/>
    <property type="match status" value="1"/>
</dbReference>
<comment type="caution">
    <text evidence="3">The sequence shown here is derived from an EMBL/GenBank/DDBJ whole genome shotgun (WGS) entry which is preliminary data.</text>
</comment>
<dbReference type="SUPFAM" id="SSF46785">
    <property type="entry name" value="Winged helix' DNA-binding domain"/>
    <property type="match status" value="1"/>
</dbReference>
<gene>
    <name evidence="3" type="ORF">P775_20350</name>
</gene>
<evidence type="ECO:0000259" key="2">
    <source>
        <dbReference type="SMART" id="SM00419"/>
    </source>
</evidence>
<reference evidence="3 4" key="1">
    <citation type="submission" date="2013-09" db="EMBL/GenBank/DDBJ databases">
        <title>Genome sequencing of Phaeobacter antarcticus sp. nov. SM1211.</title>
        <authorList>
            <person name="Zhang X.-Y."/>
            <person name="Liu C."/>
            <person name="Chen X.-L."/>
            <person name="Xie B.-B."/>
            <person name="Qin Q.-L."/>
            <person name="Rong J.-C."/>
            <person name="Zhang Y.-Z."/>
        </authorList>
    </citation>
    <scope>NUCLEOTIDE SEQUENCE [LARGE SCALE GENOMIC DNA]</scope>
    <source>
        <strain evidence="3 4">SM1211</strain>
    </source>
</reference>
<dbReference type="InterPro" id="IPR000600">
    <property type="entry name" value="ROK"/>
</dbReference>